<evidence type="ECO:0000313" key="21">
    <source>
        <dbReference type="EMBL" id="PMD52162.1"/>
    </source>
</evidence>
<name>A0A2J6SN27_9HELO</name>
<gene>
    <name evidence="21" type="ORF">K444DRAFT_637370</name>
</gene>
<keyword evidence="12" id="KW-0833">Ubl conjugation pathway</keyword>
<dbReference type="GO" id="GO:0005768">
    <property type="term" value="C:endosome"/>
    <property type="evidence" value="ECO:0007669"/>
    <property type="project" value="UniProtKB-SubCell"/>
</dbReference>
<dbReference type="EC" id="2.3.2.27" evidence="6"/>
<dbReference type="OrthoDB" id="660555at2759"/>
<keyword evidence="8" id="KW-0519">Myristate</keyword>
<dbReference type="AlphaFoldDB" id="A0A2J6SN27"/>
<keyword evidence="14" id="KW-0472">Membrane</keyword>
<evidence type="ECO:0000256" key="13">
    <source>
        <dbReference type="ARBA" id="ARBA00022833"/>
    </source>
</evidence>
<evidence type="ECO:0000259" key="20">
    <source>
        <dbReference type="PROSITE" id="PS50178"/>
    </source>
</evidence>
<keyword evidence="16" id="KW-0449">Lipoprotein</keyword>
<dbReference type="PANTHER" id="PTHR46661:SF4">
    <property type="entry name" value="RING-TYPE DOMAIN-CONTAINING PROTEIN"/>
    <property type="match status" value="1"/>
</dbReference>
<dbReference type="RefSeq" id="XP_024729066.1">
    <property type="nucleotide sequence ID" value="XM_024884114.1"/>
</dbReference>
<evidence type="ECO:0000256" key="1">
    <source>
        <dbReference type="ARBA" id="ARBA00000900"/>
    </source>
</evidence>
<feature type="region of interest" description="Disordered" evidence="18">
    <location>
        <begin position="326"/>
        <end position="477"/>
    </location>
</feature>
<evidence type="ECO:0000256" key="16">
    <source>
        <dbReference type="ARBA" id="ARBA00023288"/>
    </source>
</evidence>
<evidence type="ECO:0000256" key="7">
    <source>
        <dbReference type="ARBA" id="ARBA00022679"/>
    </source>
</evidence>
<feature type="compositionally biased region" description="Low complexity" evidence="18">
    <location>
        <begin position="464"/>
        <end position="474"/>
    </location>
</feature>
<evidence type="ECO:0000256" key="10">
    <source>
        <dbReference type="ARBA" id="ARBA00022753"/>
    </source>
</evidence>
<dbReference type="SMART" id="SM00064">
    <property type="entry name" value="FYVE"/>
    <property type="match status" value="1"/>
</dbReference>
<feature type="region of interest" description="Disordered" evidence="18">
    <location>
        <begin position="580"/>
        <end position="630"/>
    </location>
</feature>
<dbReference type="CDD" id="cd16489">
    <property type="entry name" value="mRING-CH-C4HC2H_ZNRF"/>
    <property type="match status" value="1"/>
</dbReference>
<evidence type="ECO:0000256" key="18">
    <source>
        <dbReference type="SAM" id="MobiDB-lite"/>
    </source>
</evidence>
<reference evidence="21 22" key="1">
    <citation type="submission" date="2016-04" db="EMBL/GenBank/DDBJ databases">
        <title>A degradative enzymes factory behind the ericoid mycorrhizal symbiosis.</title>
        <authorList>
            <consortium name="DOE Joint Genome Institute"/>
            <person name="Martino E."/>
            <person name="Morin E."/>
            <person name="Grelet G."/>
            <person name="Kuo A."/>
            <person name="Kohler A."/>
            <person name="Daghino S."/>
            <person name="Barry K."/>
            <person name="Choi C."/>
            <person name="Cichocki N."/>
            <person name="Clum A."/>
            <person name="Copeland A."/>
            <person name="Hainaut M."/>
            <person name="Haridas S."/>
            <person name="Labutti K."/>
            <person name="Lindquist E."/>
            <person name="Lipzen A."/>
            <person name="Khouja H.-R."/>
            <person name="Murat C."/>
            <person name="Ohm R."/>
            <person name="Olson A."/>
            <person name="Spatafora J."/>
            <person name="Veneault-Fourrey C."/>
            <person name="Henrissat B."/>
            <person name="Grigoriev I."/>
            <person name="Martin F."/>
            <person name="Perotto S."/>
        </authorList>
    </citation>
    <scope>NUCLEOTIDE SEQUENCE [LARGE SCALE GENOMIC DNA]</scope>
    <source>
        <strain evidence="21 22">E</strain>
    </source>
</reference>
<dbReference type="SUPFAM" id="SSF57850">
    <property type="entry name" value="RING/U-box"/>
    <property type="match status" value="1"/>
</dbReference>
<dbReference type="InParanoid" id="A0A2J6SN27"/>
<keyword evidence="11 17" id="KW-0863">Zinc-finger</keyword>
<dbReference type="Pfam" id="PF01363">
    <property type="entry name" value="FYVE"/>
    <property type="match status" value="1"/>
</dbReference>
<evidence type="ECO:0000259" key="19">
    <source>
        <dbReference type="PROSITE" id="PS50089"/>
    </source>
</evidence>
<comment type="catalytic activity">
    <reaction evidence="1">
        <text>S-ubiquitinyl-[E2 ubiquitin-conjugating enzyme]-L-cysteine + [acceptor protein]-L-lysine = [E2 ubiquitin-conjugating enzyme]-L-cysteine + N(6)-ubiquitinyl-[acceptor protein]-L-lysine.</text>
        <dbReference type="EC" id="2.3.2.27"/>
    </reaction>
</comment>
<comment type="subcellular location">
    <subcellularLocation>
        <location evidence="3">Endosome</location>
    </subcellularLocation>
    <subcellularLocation>
        <location evidence="4">Lysosome</location>
    </subcellularLocation>
    <subcellularLocation>
        <location evidence="2">Membrane</location>
        <topology evidence="2">Peripheral membrane protein</topology>
    </subcellularLocation>
</comment>
<dbReference type="GO" id="GO:0043161">
    <property type="term" value="P:proteasome-mediated ubiquitin-dependent protein catabolic process"/>
    <property type="evidence" value="ECO:0007669"/>
    <property type="project" value="TreeGrafter"/>
</dbReference>
<feature type="compositionally biased region" description="Low complexity" evidence="18">
    <location>
        <begin position="219"/>
        <end position="229"/>
    </location>
</feature>
<dbReference type="Gene3D" id="3.30.40.10">
    <property type="entry name" value="Zinc/RING finger domain, C3HC4 (zinc finger)"/>
    <property type="match status" value="2"/>
</dbReference>
<evidence type="ECO:0000256" key="8">
    <source>
        <dbReference type="ARBA" id="ARBA00022707"/>
    </source>
</evidence>
<evidence type="ECO:0000256" key="15">
    <source>
        <dbReference type="ARBA" id="ARBA00023228"/>
    </source>
</evidence>
<dbReference type="InterPro" id="IPR051878">
    <property type="entry name" value="ZNRF_ubiq-protein_ligase"/>
</dbReference>
<dbReference type="InterPro" id="IPR000306">
    <property type="entry name" value="Znf_FYVE"/>
</dbReference>
<keyword evidence="15" id="KW-0458">Lysosome</keyword>
<dbReference type="EMBL" id="KZ613912">
    <property type="protein sequence ID" value="PMD52162.1"/>
    <property type="molecule type" value="Genomic_DNA"/>
</dbReference>
<dbReference type="PROSITE" id="PS50178">
    <property type="entry name" value="ZF_FYVE"/>
    <property type="match status" value="1"/>
</dbReference>
<dbReference type="GO" id="GO:0070936">
    <property type="term" value="P:protein K48-linked ubiquitination"/>
    <property type="evidence" value="ECO:0007669"/>
    <property type="project" value="TreeGrafter"/>
</dbReference>
<dbReference type="SUPFAM" id="SSF57903">
    <property type="entry name" value="FYVE/PHD zinc finger"/>
    <property type="match status" value="1"/>
</dbReference>
<dbReference type="GO" id="GO:0008270">
    <property type="term" value="F:zinc ion binding"/>
    <property type="evidence" value="ECO:0007669"/>
    <property type="project" value="UniProtKB-KW"/>
</dbReference>
<evidence type="ECO:0000256" key="14">
    <source>
        <dbReference type="ARBA" id="ARBA00023136"/>
    </source>
</evidence>
<dbReference type="GO" id="GO:0061630">
    <property type="term" value="F:ubiquitin protein ligase activity"/>
    <property type="evidence" value="ECO:0007669"/>
    <property type="project" value="UniProtKB-EC"/>
</dbReference>
<feature type="domain" description="RING-type" evidence="19">
    <location>
        <begin position="669"/>
        <end position="711"/>
    </location>
</feature>
<feature type="region of interest" description="Disordered" evidence="18">
    <location>
        <begin position="1"/>
        <end position="58"/>
    </location>
</feature>
<keyword evidence="13" id="KW-0862">Zinc</keyword>
<dbReference type="Pfam" id="PF13639">
    <property type="entry name" value="zf-RING_2"/>
    <property type="match status" value="1"/>
</dbReference>
<dbReference type="Proteomes" id="UP000235371">
    <property type="component" value="Unassembled WGS sequence"/>
</dbReference>
<keyword evidence="9" id="KW-0479">Metal-binding</keyword>
<keyword evidence="22" id="KW-1185">Reference proteome</keyword>
<dbReference type="GO" id="GO:0016020">
    <property type="term" value="C:membrane"/>
    <property type="evidence" value="ECO:0007669"/>
    <property type="project" value="UniProtKB-SubCell"/>
</dbReference>
<keyword evidence="10" id="KW-0967">Endosome</keyword>
<sequence length="716" mass="78254">MDNPGPRSGSTTPHSGSEHRFERPLPPIPTSEPIPVLWDNDGAASEAMHPNPPGDQFRIDMRDIYDEDAEEGPDINLHGVDGNILDIYRSRSNSSLSVISHEMLTRAPYLEGVSNSSPRPSAIVDGHSTPQRGSPALPRSHQREGSGVPSNSAPVSLREFLGDSSSTSRSGTSIPARSGANDITSTGVSRVQSGEAQERPQGGVWRELGPESTASVSVRTPTRTPTRTPILSTRSGPEDDSSLSGSSRDTLLLSHDSPSQVRHRLHPPSPEFVLPRWQPDAEVTFCPICRTQFSFFVRKHHCRKCGRVVCNSCSPHRITIPYQYIVQPPLDGGSPTSPDPHPPRRTDTAGSSDVASLGGGERVRLCNPCVPDPNTAPPANTQRPTSYQGRHSRSVSTTAVPQNTSGDYSSNPDAEFGPRLGNIQRRIRDPIVPNRYLQAQNQPRGAPYNERGDRLLRPDEFQSRSRSSTVGSSRDQTMLTFASKGGYPSSIGTNLERSHSVRGHPHYRPFIPNTAQSDLRMERQTTPEPPRPNPPRRQIAEEDECWVCHEELPSRELPNFQDLRDAHVQACLTDRMARLGIASSPSSSPPPAQQAPNQTTDPSQAGPSGTSPTPAAVPNTAEGRAAAREQAHADVVLGQNRPSPGGHRFGGTIFPYKASEKDCVQQAECSICFEEYEPGQDMARLQCFCRFHLQCIRGWYTKMPGKCPLHDHDRGD</sequence>
<evidence type="ECO:0000256" key="5">
    <source>
        <dbReference type="ARBA" id="ARBA00004906"/>
    </source>
</evidence>
<comment type="pathway">
    <text evidence="5">Protein modification; protein ubiquitination.</text>
</comment>
<organism evidence="21 22">
    <name type="scientific">Hyaloscypha bicolor E</name>
    <dbReference type="NCBI Taxonomy" id="1095630"/>
    <lineage>
        <taxon>Eukaryota</taxon>
        <taxon>Fungi</taxon>
        <taxon>Dikarya</taxon>
        <taxon>Ascomycota</taxon>
        <taxon>Pezizomycotina</taxon>
        <taxon>Leotiomycetes</taxon>
        <taxon>Helotiales</taxon>
        <taxon>Hyaloscyphaceae</taxon>
        <taxon>Hyaloscypha</taxon>
        <taxon>Hyaloscypha bicolor</taxon>
    </lineage>
</organism>
<proteinExistence type="predicted"/>
<feature type="domain" description="FYVE-type" evidence="20">
    <location>
        <begin position="280"/>
        <end position="374"/>
    </location>
</feature>
<feature type="region of interest" description="Disordered" evidence="18">
    <location>
        <begin position="500"/>
        <end position="538"/>
    </location>
</feature>
<evidence type="ECO:0000313" key="22">
    <source>
        <dbReference type="Proteomes" id="UP000235371"/>
    </source>
</evidence>
<dbReference type="InterPro" id="IPR011011">
    <property type="entry name" value="Znf_FYVE_PHD"/>
</dbReference>
<dbReference type="InterPro" id="IPR013083">
    <property type="entry name" value="Znf_RING/FYVE/PHD"/>
</dbReference>
<evidence type="ECO:0000256" key="6">
    <source>
        <dbReference type="ARBA" id="ARBA00012483"/>
    </source>
</evidence>
<protein>
    <recommendedName>
        <fullName evidence="6">RING-type E3 ubiquitin transferase</fullName>
        <ecNumber evidence="6">2.3.2.27</ecNumber>
    </recommendedName>
</protein>
<evidence type="ECO:0000256" key="9">
    <source>
        <dbReference type="ARBA" id="ARBA00022723"/>
    </source>
</evidence>
<evidence type="ECO:0000256" key="17">
    <source>
        <dbReference type="PROSITE-ProRule" id="PRU00175"/>
    </source>
</evidence>
<feature type="compositionally biased region" description="Polar residues" evidence="18">
    <location>
        <begin position="597"/>
        <end position="613"/>
    </location>
</feature>
<feature type="compositionally biased region" description="Low complexity" evidence="18">
    <location>
        <begin position="164"/>
        <end position="173"/>
    </location>
</feature>
<dbReference type="SMART" id="SM00184">
    <property type="entry name" value="RING"/>
    <property type="match status" value="1"/>
</dbReference>
<keyword evidence="7" id="KW-0808">Transferase</keyword>
<dbReference type="PANTHER" id="PTHR46661">
    <property type="entry name" value="E3 UBIQUITIN-PROTEIN LIGASE ZNRF1-LIKE PROTEIN"/>
    <property type="match status" value="1"/>
</dbReference>
<evidence type="ECO:0000256" key="4">
    <source>
        <dbReference type="ARBA" id="ARBA00004371"/>
    </source>
</evidence>
<dbReference type="STRING" id="1095630.A0A2J6SN27"/>
<feature type="compositionally biased region" description="Polar residues" evidence="18">
    <location>
        <begin position="181"/>
        <end position="195"/>
    </location>
</feature>
<feature type="compositionally biased region" description="Basic and acidic residues" evidence="18">
    <location>
        <begin position="450"/>
        <end position="463"/>
    </location>
</feature>
<accession>A0A2J6SN27</accession>
<feature type="compositionally biased region" description="Polar residues" evidence="18">
    <location>
        <begin position="377"/>
        <end position="412"/>
    </location>
</feature>
<evidence type="ECO:0000256" key="3">
    <source>
        <dbReference type="ARBA" id="ARBA00004177"/>
    </source>
</evidence>
<dbReference type="PROSITE" id="PS50089">
    <property type="entry name" value="ZF_RING_2"/>
    <property type="match status" value="1"/>
</dbReference>
<dbReference type="InterPro" id="IPR017455">
    <property type="entry name" value="Znf_FYVE-rel"/>
</dbReference>
<evidence type="ECO:0000256" key="2">
    <source>
        <dbReference type="ARBA" id="ARBA00004170"/>
    </source>
</evidence>
<evidence type="ECO:0000256" key="12">
    <source>
        <dbReference type="ARBA" id="ARBA00022786"/>
    </source>
</evidence>
<dbReference type="GeneID" id="36592191"/>
<evidence type="ECO:0000256" key="11">
    <source>
        <dbReference type="ARBA" id="ARBA00022771"/>
    </source>
</evidence>
<feature type="region of interest" description="Disordered" evidence="18">
    <location>
        <begin position="111"/>
        <end position="272"/>
    </location>
</feature>
<dbReference type="InterPro" id="IPR001841">
    <property type="entry name" value="Znf_RING"/>
</dbReference>